<organism evidence="2 3">
    <name type="scientific">Aspergillus mulundensis</name>
    <dbReference type="NCBI Taxonomy" id="1810919"/>
    <lineage>
        <taxon>Eukaryota</taxon>
        <taxon>Fungi</taxon>
        <taxon>Dikarya</taxon>
        <taxon>Ascomycota</taxon>
        <taxon>Pezizomycotina</taxon>
        <taxon>Eurotiomycetes</taxon>
        <taxon>Eurotiomycetidae</taxon>
        <taxon>Eurotiales</taxon>
        <taxon>Aspergillaceae</taxon>
        <taxon>Aspergillus</taxon>
        <taxon>Aspergillus subgen. Nidulantes</taxon>
    </lineage>
</organism>
<feature type="compositionally biased region" description="Acidic residues" evidence="1">
    <location>
        <begin position="76"/>
        <end position="99"/>
    </location>
</feature>
<dbReference type="RefSeq" id="XP_026608623.1">
    <property type="nucleotide sequence ID" value="XM_026742778.1"/>
</dbReference>
<comment type="caution">
    <text evidence="2">The sequence shown here is derived from an EMBL/GenBank/DDBJ whole genome shotgun (WGS) entry which is preliminary data.</text>
</comment>
<feature type="compositionally biased region" description="Low complexity" evidence="1">
    <location>
        <begin position="1"/>
        <end position="21"/>
    </location>
</feature>
<evidence type="ECO:0000313" key="3">
    <source>
        <dbReference type="Proteomes" id="UP000256690"/>
    </source>
</evidence>
<feature type="compositionally biased region" description="Basic and acidic residues" evidence="1">
    <location>
        <begin position="129"/>
        <end position="143"/>
    </location>
</feature>
<gene>
    <name evidence="2" type="ORF">DSM5745_00762</name>
</gene>
<evidence type="ECO:0000256" key="1">
    <source>
        <dbReference type="SAM" id="MobiDB-lite"/>
    </source>
</evidence>
<protein>
    <submittedName>
        <fullName evidence="2">Uncharacterized protein</fullName>
    </submittedName>
</protein>
<name>A0A3D8T4H8_9EURO</name>
<feature type="region of interest" description="Disordered" evidence="1">
    <location>
        <begin position="49"/>
        <end position="150"/>
    </location>
</feature>
<keyword evidence="3" id="KW-1185">Reference proteome</keyword>
<feature type="region of interest" description="Disordered" evidence="1">
    <location>
        <begin position="1"/>
        <end position="37"/>
    </location>
</feature>
<dbReference type="Proteomes" id="UP000256690">
    <property type="component" value="Unassembled WGS sequence"/>
</dbReference>
<dbReference type="GeneID" id="38111132"/>
<dbReference type="EMBL" id="PVWQ01000001">
    <property type="protein sequence ID" value="RDW93440.1"/>
    <property type="molecule type" value="Genomic_DNA"/>
</dbReference>
<sequence>MATAQPLSQQSPPLLPRPQNLGVPLPRPFPMHLQPHRLSTGMQQDPVIISSYSNSVPGQEAHHMVAAAAQPVGDQQENEEEDEELNSENCDTDDAEDEDDHGHLDRTMTGSITSDSDDESMGVGNIPAEWHDAGDGDEQHEPDSPVSFIGDRPFRYTINSSGWRAYTNQLPRDRPAPAFEAESSHANHPQIAADEDIEMEEQDNGHVSPHLPVVGPSHRLPAVTGAIEENRMGSQPNVHLSRSLSVASPLSSPRAPDPILSPWSVHHIDQLDDRDPSVILDEMEQELEADFAKLDQEVAELSQGLVAETEKITEIQRQIDERRARVAQTVEFARHVGKLRARLRNLNDELLGE</sequence>
<reference evidence="2 3" key="1">
    <citation type="journal article" date="2018" name="IMA Fungus">
        <title>IMA Genome-F 9: Draft genome sequence of Annulohypoxylon stygium, Aspergillus mulundensis, Berkeleyomyces basicola (syn. Thielaviopsis basicola), Ceratocystis smalleyi, two Cercospora beticola strains, Coleophoma cylindrospora, Fusarium fracticaudum, Phialophora cf. hyalina, and Morchella septimelata.</title>
        <authorList>
            <person name="Wingfield B.D."/>
            <person name="Bills G.F."/>
            <person name="Dong Y."/>
            <person name="Huang W."/>
            <person name="Nel W.J."/>
            <person name="Swalarsk-Parry B.S."/>
            <person name="Vaghefi N."/>
            <person name="Wilken P.M."/>
            <person name="An Z."/>
            <person name="de Beer Z.W."/>
            <person name="De Vos L."/>
            <person name="Chen L."/>
            <person name="Duong T.A."/>
            <person name="Gao Y."/>
            <person name="Hammerbacher A."/>
            <person name="Kikkert J.R."/>
            <person name="Li Y."/>
            <person name="Li H."/>
            <person name="Li K."/>
            <person name="Li Q."/>
            <person name="Liu X."/>
            <person name="Ma X."/>
            <person name="Naidoo K."/>
            <person name="Pethybridge S.J."/>
            <person name="Sun J."/>
            <person name="Steenkamp E.T."/>
            <person name="van der Nest M.A."/>
            <person name="van Wyk S."/>
            <person name="Wingfield M.J."/>
            <person name="Xiong C."/>
            <person name="Yue Q."/>
            <person name="Zhang X."/>
        </authorList>
    </citation>
    <scope>NUCLEOTIDE SEQUENCE [LARGE SCALE GENOMIC DNA]</scope>
    <source>
        <strain evidence="2 3">DSM 5745</strain>
    </source>
</reference>
<evidence type="ECO:0000313" key="2">
    <source>
        <dbReference type="EMBL" id="RDW93440.1"/>
    </source>
</evidence>
<proteinExistence type="predicted"/>
<accession>A0A3D8T4H8</accession>
<dbReference type="AlphaFoldDB" id="A0A3D8T4H8"/>